<evidence type="ECO:0000313" key="3">
    <source>
        <dbReference type="Proteomes" id="UP000757540"/>
    </source>
</evidence>
<feature type="transmembrane region" description="Helical" evidence="1">
    <location>
        <begin position="77"/>
        <end position="97"/>
    </location>
</feature>
<comment type="caution">
    <text evidence="2">The sequence shown here is derived from an EMBL/GenBank/DDBJ whole genome shotgun (WGS) entry which is preliminary data.</text>
</comment>
<feature type="transmembrane region" description="Helical" evidence="1">
    <location>
        <begin position="6"/>
        <end position="31"/>
    </location>
</feature>
<feature type="transmembrane region" description="Helical" evidence="1">
    <location>
        <begin position="144"/>
        <end position="167"/>
    </location>
</feature>
<proteinExistence type="predicted"/>
<keyword evidence="1" id="KW-0812">Transmembrane</keyword>
<evidence type="ECO:0000256" key="1">
    <source>
        <dbReference type="SAM" id="Phobius"/>
    </source>
</evidence>
<reference evidence="2 3" key="1">
    <citation type="submission" date="2020-05" db="EMBL/GenBank/DDBJ databases">
        <title>Genomic Encyclopedia of Type Strains, Phase III (KMG-III): the genomes of soil and plant-associated and newly described type strains.</title>
        <authorList>
            <person name="Whitman W."/>
        </authorList>
    </citation>
    <scope>NUCLEOTIDE SEQUENCE [LARGE SCALE GENOMIC DNA]</scope>
    <source>
        <strain evidence="2 3">KCTC 19046</strain>
    </source>
</reference>
<organism evidence="2 3">
    <name type="scientific">Isoptericola halotolerans</name>
    <dbReference type="NCBI Taxonomy" id="300560"/>
    <lineage>
        <taxon>Bacteria</taxon>
        <taxon>Bacillati</taxon>
        <taxon>Actinomycetota</taxon>
        <taxon>Actinomycetes</taxon>
        <taxon>Micrococcales</taxon>
        <taxon>Promicromonosporaceae</taxon>
        <taxon>Isoptericola</taxon>
    </lineage>
</organism>
<keyword evidence="1" id="KW-1133">Transmembrane helix</keyword>
<keyword evidence="3" id="KW-1185">Reference proteome</keyword>
<sequence length="178" mass="18317">MPEATDAFLLALAGIAATLVGMFMLAVFFYLDSALHRARGAAGSTSDRYMRAGARWVLTAYSLPLIVALALVGVGPVWAAVAFLVLAAALVAATVDTSRRIVRVGATRKSLALAANEVLTSLAVVTLVVLPWILGGWIPSPSDFVPSLLLALAVGFTSTATVIMSVFDAGEASAPTAV</sequence>
<protein>
    <submittedName>
        <fullName evidence="2">Na+-transporting methylmalonyl-CoA/oxaloacetate decarboxylase gamma subunit</fullName>
    </submittedName>
</protein>
<feature type="transmembrane region" description="Helical" evidence="1">
    <location>
        <begin position="118"/>
        <end position="138"/>
    </location>
</feature>
<dbReference type="Proteomes" id="UP000757540">
    <property type="component" value="Unassembled WGS sequence"/>
</dbReference>
<dbReference type="RefSeq" id="WP_171783390.1">
    <property type="nucleotide sequence ID" value="NZ_BAAAML010000014.1"/>
</dbReference>
<dbReference type="EMBL" id="JABEZU010000002">
    <property type="protein sequence ID" value="NOV97144.1"/>
    <property type="molecule type" value="Genomic_DNA"/>
</dbReference>
<accession>A0ABX2A2W8</accession>
<name>A0ABX2A2W8_9MICO</name>
<gene>
    <name evidence="2" type="ORF">HDG69_001719</name>
</gene>
<evidence type="ECO:0000313" key="2">
    <source>
        <dbReference type="EMBL" id="NOV97144.1"/>
    </source>
</evidence>
<keyword evidence="1" id="KW-0472">Membrane</keyword>
<feature type="transmembrane region" description="Helical" evidence="1">
    <location>
        <begin position="52"/>
        <end position="71"/>
    </location>
</feature>